<dbReference type="Gene3D" id="3.30.160.60">
    <property type="entry name" value="Classic Zinc Finger"/>
    <property type="match status" value="1"/>
</dbReference>
<gene>
    <name evidence="2" type="ORF">DSTB1V02_LOCUS2289</name>
</gene>
<keyword evidence="3" id="KW-1185">Reference proteome</keyword>
<feature type="region of interest" description="Disordered" evidence="1">
    <location>
        <begin position="226"/>
        <end position="275"/>
    </location>
</feature>
<feature type="non-terminal residue" evidence="2">
    <location>
        <position position="1"/>
    </location>
</feature>
<feature type="compositionally biased region" description="Basic and acidic residues" evidence="1">
    <location>
        <begin position="230"/>
        <end position="255"/>
    </location>
</feature>
<accession>A0A7R8X837</accession>
<organism evidence="2">
    <name type="scientific">Darwinula stevensoni</name>
    <dbReference type="NCBI Taxonomy" id="69355"/>
    <lineage>
        <taxon>Eukaryota</taxon>
        <taxon>Metazoa</taxon>
        <taxon>Ecdysozoa</taxon>
        <taxon>Arthropoda</taxon>
        <taxon>Crustacea</taxon>
        <taxon>Oligostraca</taxon>
        <taxon>Ostracoda</taxon>
        <taxon>Podocopa</taxon>
        <taxon>Podocopida</taxon>
        <taxon>Darwinulocopina</taxon>
        <taxon>Darwinuloidea</taxon>
        <taxon>Darwinulidae</taxon>
        <taxon>Darwinula</taxon>
    </lineage>
</organism>
<reference evidence="2" key="1">
    <citation type="submission" date="2020-11" db="EMBL/GenBank/DDBJ databases">
        <authorList>
            <person name="Tran Van P."/>
        </authorList>
    </citation>
    <scope>NUCLEOTIDE SEQUENCE</scope>
</reference>
<proteinExistence type="predicted"/>
<dbReference type="EMBL" id="CAJPEV010000251">
    <property type="protein sequence ID" value="CAG0882978.1"/>
    <property type="molecule type" value="Genomic_DNA"/>
</dbReference>
<dbReference type="AlphaFoldDB" id="A0A7R8X837"/>
<evidence type="ECO:0000313" key="3">
    <source>
        <dbReference type="Proteomes" id="UP000677054"/>
    </source>
</evidence>
<evidence type="ECO:0000313" key="2">
    <source>
        <dbReference type="EMBL" id="CAD7242320.1"/>
    </source>
</evidence>
<evidence type="ECO:0000256" key="1">
    <source>
        <dbReference type="SAM" id="MobiDB-lite"/>
    </source>
</evidence>
<sequence>MEVGGGGRVMVGVGGAQIGALVELEGLDHPVGDICHGDEGLEEVSIIIAAGTNMTDFMASLNKRLSLPLIQALVCNIELTSDAMMEAHIEGTRHIKALNILKKRTEGKVGLVNNGIVATGPPKVKRLPGSPGALQKKLRETCEPVIGAMYIEEDVSRCPDLEPKYKCTLCDFQGFYDGMFRHILSLPHRTKFIEEVKEMKGESTPEAIAEMARDIEMEDGRSLSKIKVITGKESEHNKTEENESEIMGEKRKSSPDHQLAPEPKRHHGEPEQSSSIVTLDAKVEMKVRAASCSSQVGKGKDRMTAEDLISALKRIQVNDKKGSLLVTQLLSDFMRQLDKFFSKTQHISSVQYLKWIESEIQMQLEQQEKMLGLMKPKVPTVEVIEALKPKIGDTGSVTTATRTSTAWPPQPYAASMATAAAAIVLSQKEHRSSSNLTPIR</sequence>
<dbReference type="OrthoDB" id="1719357at2759"/>
<dbReference type="Proteomes" id="UP000677054">
    <property type="component" value="Unassembled WGS sequence"/>
</dbReference>
<protein>
    <submittedName>
        <fullName evidence="2">Uncharacterized protein</fullName>
    </submittedName>
</protein>
<dbReference type="EMBL" id="LR899768">
    <property type="protein sequence ID" value="CAD7242320.1"/>
    <property type="molecule type" value="Genomic_DNA"/>
</dbReference>
<name>A0A7R8X837_9CRUS</name>